<gene>
    <name evidence="1" type="ORF">ALC60_09487</name>
</gene>
<dbReference type="AlphaFoldDB" id="A0A151WU94"/>
<dbReference type="STRING" id="64791.A0A151WU94"/>
<evidence type="ECO:0000313" key="2">
    <source>
        <dbReference type="Proteomes" id="UP000075809"/>
    </source>
</evidence>
<organism evidence="1 2">
    <name type="scientific">Mycetomoellerius zeteki</name>
    <dbReference type="NCBI Taxonomy" id="64791"/>
    <lineage>
        <taxon>Eukaryota</taxon>
        <taxon>Metazoa</taxon>
        <taxon>Ecdysozoa</taxon>
        <taxon>Arthropoda</taxon>
        <taxon>Hexapoda</taxon>
        <taxon>Insecta</taxon>
        <taxon>Pterygota</taxon>
        <taxon>Neoptera</taxon>
        <taxon>Endopterygota</taxon>
        <taxon>Hymenoptera</taxon>
        <taxon>Apocrita</taxon>
        <taxon>Aculeata</taxon>
        <taxon>Formicoidea</taxon>
        <taxon>Formicidae</taxon>
        <taxon>Myrmicinae</taxon>
        <taxon>Mycetomoellerius</taxon>
    </lineage>
</organism>
<dbReference type="EMBL" id="KQ982739">
    <property type="protein sequence ID" value="KYQ51408.1"/>
    <property type="molecule type" value="Genomic_DNA"/>
</dbReference>
<keyword evidence="2" id="KW-1185">Reference proteome</keyword>
<proteinExistence type="predicted"/>
<name>A0A151WU94_9HYME</name>
<accession>A0A151WU94</accession>
<evidence type="ECO:0000313" key="1">
    <source>
        <dbReference type="EMBL" id="KYQ51408.1"/>
    </source>
</evidence>
<reference evidence="1 2" key="1">
    <citation type="submission" date="2015-09" db="EMBL/GenBank/DDBJ databases">
        <title>Trachymyrmex zeteki WGS genome.</title>
        <authorList>
            <person name="Nygaard S."/>
            <person name="Hu H."/>
            <person name="Boomsma J."/>
            <person name="Zhang G."/>
        </authorList>
    </citation>
    <scope>NUCLEOTIDE SEQUENCE [LARGE SCALE GENOMIC DNA]</scope>
    <source>
        <strain evidence="1">Tzet28-1</strain>
        <tissue evidence="1">Whole body</tissue>
    </source>
</reference>
<dbReference type="Proteomes" id="UP000075809">
    <property type="component" value="Unassembled WGS sequence"/>
</dbReference>
<sequence>MKTEQTTSTNVIQPVVLPKPYMVTIKISPSNKCGKADAYVIDAMIDLVSPISLIHNSIVRDDGCDPVSEDTSQFCGINGSRLKILNEHKYNLRRKADREYKIGDYVEIRNIETAPGVNKKLLPKFKGPYLVKAILDMSSLMLMDSN</sequence>
<protein>
    <submittedName>
        <fullName evidence="1">Uncharacterized protein</fullName>
    </submittedName>
</protein>